<evidence type="ECO:0000313" key="2">
    <source>
        <dbReference type="Proteomes" id="UP001165960"/>
    </source>
</evidence>
<comment type="caution">
    <text evidence="1">The sequence shown here is derived from an EMBL/GenBank/DDBJ whole genome shotgun (WGS) entry which is preliminary data.</text>
</comment>
<dbReference type="Proteomes" id="UP001165960">
    <property type="component" value="Unassembled WGS sequence"/>
</dbReference>
<reference evidence="1" key="1">
    <citation type="submission" date="2022-04" db="EMBL/GenBank/DDBJ databases">
        <title>Genome of the entomopathogenic fungus Entomophthora muscae.</title>
        <authorList>
            <person name="Elya C."/>
            <person name="Lovett B.R."/>
            <person name="Lee E."/>
            <person name="Macias A.M."/>
            <person name="Hajek A.E."/>
            <person name="De Bivort B.L."/>
            <person name="Kasson M.T."/>
            <person name="De Fine Licht H.H."/>
            <person name="Stajich J.E."/>
        </authorList>
    </citation>
    <scope>NUCLEOTIDE SEQUENCE</scope>
    <source>
        <strain evidence="1">Berkeley</strain>
    </source>
</reference>
<protein>
    <submittedName>
        <fullName evidence="1">Uncharacterized protein</fullName>
    </submittedName>
</protein>
<gene>
    <name evidence="1" type="ORF">DSO57_1032777</name>
</gene>
<keyword evidence="2" id="KW-1185">Reference proteome</keyword>
<proteinExistence type="predicted"/>
<accession>A0ACC2UAN4</accession>
<organism evidence="1 2">
    <name type="scientific">Entomophthora muscae</name>
    <dbReference type="NCBI Taxonomy" id="34485"/>
    <lineage>
        <taxon>Eukaryota</taxon>
        <taxon>Fungi</taxon>
        <taxon>Fungi incertae sedis</taxon>
        <taxon>Zoopagomycota</taxon>
        <taxon>Entomophthoromycotina</taxon>
        <taxon>Entomophthoromycetes</taxon>
        <taxon>Entomophthorales</taxon>
        <taxon>Entomophthoraceae</taxon>
        <taxon>Entomophthora</taxon>
    </lineage>
</organism>
<name>A0ACC2UAN4_9FUNG</name>
<sequence>MALMARFMTETIYLQRLSLIYLLTKNLKLRQQITLILVLYCLGELLKNLRFTLELTAFEFGKFTDFTILIQEGGP</sequence>
<dbReference type="EMBL" id="QTSX02000959">
    <property type="protein sequence ID" value="KAJ9083636.1"/>
    <property type="molecule type" value="Genomic_DNA"/>
</dbReference>
<evidence type="ECO:0000313" key="1">
    <source>
        <dbReference type="EMBL" id="KAJ9083636.1"/>
    </source>
</evidence>